<feature type="transmembrane region" description="Helical" evidence="1">
    <location>
        <begin position="23"/>
        <end position="44"/>
    </location>
</feature>
<evidence type="ECO:0000313" key="4">
    <source>
        <dbReference type="Proteomes" id="UP000547973"/>
    </source>
</evidence>
<dbReference type="EMBL" id="JACBZO010000001">
    <property type="protein sequence ID" value="NYI40096.1"/>
    <property type="molecule type" value="Genomic_DNA"/>
</dbReference>
<dbReference type="InterPro" id="IPR036890">
    <property type="entry name" value="HATPase_C_sf"/>
</dbReference>
<accession>A0A7Z0CG77</accession>
<gene>
    <name evidence="3" type="ORF">BKA03_000215</name>
</gene>
<keyword evidence="1" id="KW-0472">Membrane</keyword>
<keyword evidence="3" id="KW-0418">Kinase</keyword>
<dbReference type="Pfam" id="PF13581">
    <property type="entry name" value="HATPase_c_2"/>
    <property type="match status" value="1"/>
</dbReference>
<evidence type="ECO:0000256" key="1">
    <source>
        <dbReference type="SAM" id="Phobius"/>
    </source>
</evidence>
<keyword evidence="3" id="KW-0808">Transferase</keyword>
<dbReference type="GO" id="GO:0016301">
    <property type="term" value="F:kinase activity"/>
    <property type="evidence" value="ECO:0007669"/>
    <property type="project" value="UniProtKB-KW"/>
</dbReference>
<dbReference type="Gene3D" id="3.30.565.10">
    <property type="entry name" value="Histidine kinase-like ATPase, C-terminal domain"/>
    <property type="match status" value="1"/>
</dbReference>
<reference evidence="3 4" key="1">
    <citation type="submission" date="2020-07" db="EMBL/GenBank/DDBJ databases">
        <title>Sequencing the genomes of 1000 actinobacteria strains.</title>
        <authorList>
            <person name="Klenk H.-P."/>
        </authorList>
    </citation>
    <scope>NUCLEOTIDE SEQUENCE [LARGE SCALE GENOMIC DNA]</scope>
    <source>
        <strain evidence="3 4">DSM 19970</strain>
    </source>
</reference>
<proteinExistence type="predicted"/>
<dbReference type="RefSeq" id="WP_062074908.1">
    <property type="nucleotide sequence ID" value="NZ_BBRC01000004.1"/>
</dbReference>
<keyword evidence="1" id="KW-1133">Transmembrane helix</keyword>
<evidence type="ECO:0000313" key="3">
    <source>
        <dbReference type="EMBL" id="NYI40096.1"/>
    </source>
</evidence>
<name>A0A7Z0CG77_9MICO</name>
<keyword evidence="4" id="KW-1185">Reference proteome</keyword>
<dbReference type="Proteomes" id="UP000547973">
    <property type="component" value="Unassembled WGS sequence"/>
</dbReference>
<organism evidence="3 4">
    <name type="scientific">Demequina lutea</name>
    <dbReference type="NCBI Taxonomy" id="431489"/>
    <lineage>
        <taxon>Bacteria</taxon>
        <taxon>Bacillati</taxon>
        <taxon>Actinomycetota</taxon>
        <taxon>Actinomycetes</taxon>
        <taxon>Micrococcales</taxon>
        <taxon>Demequinaceae</taxon>
        <taxon>Demequina</taxon>
    </lineage>
</organism>
<dbReference type="OrthoDB" id="144293at2"/>
<evidence type="ECO:0000259" key="2">
    <source>
        <dbReference type="Pfam" id="PF13581"/>
    </source>
</evidence>
<feature type="transmembrane region" description="Helical" evidence="1">
    <location>
        <begin position="117"/>
        <end position="134"/>
    </location>
</feature>
<protein>
    <submittedName>
        <fullName evidence="3">Two-component sensor histidine kinase/uncharacterized membrane protein YhaH (DUF805 family)</fullName>
    </submittedName>
</protein>
<keyword evidence="1" id="KW-0812">Transmembrane</keyword>
<feature type="transmembrane region" description="Helical" evidence="1">
    <location>
        <begin position="169"/>
        <end position="187"/>
    </location>
</feature>
<dbReference type="InterPro" id="IPR003594">
    <property type="entry name" value="HATPase_dom"/>
</dbReference>
<dbReference type="SUPFAM" id="SSF55874">
    <property type="entry name" value="ATPase domain of HSP90 chaperone/DNA topoisomerase II/histidine kinase"/>
    <property type="match status" value="1"/>
</dbReference>
<feature type="transmembrane region" description="Helical" evidence="1">
    <location>
        <begin position="56"/>
        <end position="79"/>
    </location>
</feature>
<feature type="transmembrane region" description="Helical" evidence="1">
    <location>
        <begin position="91"/>
        <end position="111"/>
    </location>
</feature>
<comment type="caution">
    <text evidence="3">The sequence shown here is derived from an EMBL/GenBank/DDBJ whole genome shotgun (WGS) entry which is preliminary data.</text>
</comment>
<feature type="domain" description="Histidine kinase/HSP90-like ATPase" evidence="2">
    <location>
        <begin position="296"/>
        <end position="360"/>
    </location>
</feature>
<dbReference type="AlphaFoldDB" id="A0A7Z0CG77"/>
<sequence>MTAELTPLDRVSADTARARLERLLYASVGFAALIYGGVLFPGMGGIEGQTPQLEVWYAYALVLIAIVLPFTLGILAWIAPRPFVTRLAGSIAMLFLMAMTLFPWGLTAATLTNNEVPWYQGIHALHAMIAAIVWQRKAIWSYGVAQGIVIGVVQNNVRNNATKAAFLDGAGSLVFVVILMAATVAVIRAADRLDVASAQARAQAARTAESRTREREETRINAMVHDDIMSVLLTASRDRPPETLRDQARVALASIDALETHDATAREYTVKETVAALLEVVSRVAPSTAITHSEDDGIGVPAEVMTALSDALAEALRNSVRHAGLDGTDVPRRVGIDAHERGISVIMRDEGKGFNTRAVASRRLGIRLSILERMGMVLGGSADVQSRPGEGTMVLLLWERPE</sequence>